<dbReference type="AlphaFoldDB" id="D2IJT8"/>
<dbReference type="EMBL" id="GQ303577">
    <property type="protein sequence ID" value="ADA77676.1"/>
    <property type="molecule type" value="mRNA"/>
</dbReference>
<proteinExistence type="evidence at transcript level"/>
<evidence type="ECO:0000256" key="1">
    <source>
        <dbReference type="SAM" id="SignalP"/>
    </source>
</evidence>
<evidence type="ECO:0000313" key="2">
    <source>
        <dbReference type="EMBL" id="ADA77675.1"/>
    </source>
</evidence>
<name>D2IJT8_CANLF</name>
<protein>
    <submittedName>
        <fullName evidence="2">Kallikrein-related peptidase 9 variant 2</fullName>
    </submittedName>
    <submittedName>
        <fullName evidence="3">Kallikrein-related peptidase 9 variant 3</fullName>
    </submittedName>
</protein>
<sequence>MRLGFFCALLSLLAGEAPVVHPAAPPWSQEAHQAACP</sequence>
<organism evidence="2">
    <name type="scientific">Canis lupus familiaris</name>
    <name type="common">Dog</name>
    <name type="synonym">Canis familiaris</name>
    <dbReference type="NCBI Taxonomy" id="9615"/>
    <lineage>
        <taxon>Eukaryota</taxon>
        <taxon>Metazoa</taxon>
        <taxon>Chordata</taxon>
        <taxon>Craniata</taxon>
        <taxon>Vertebrata</taxon>
        <taxon>Euteleostomi</taxon>
        <taxon>Mammalia</taxon>
        <taxon>Eutheria</taxon>
        <taxon>Laurasiatheria</taxon>
        <taxon>Carnivora</taxon>
        <taxon>Caniformia</taxon>
        <taxon>Canidae</taxon>
        <taxon>Canis</taxon>
    </lineage>
</organism>
<feature type="signal peptide" evidence="1">
    <location>
        <begin position="1"/>
        <end position="22"/>
    </location>
</feature>
<accession>D2IJT8</accession>
<gene>
    <name evidence="2" type="primary">KLK9</name>
</gene>
<feature type="chain" id="PRO_5010111484" evidence="1">
    <location>
        <begin position="23"/>
        <end position="37"/>
    </location>
</feature>
<keyword evidence="1" id="KW-0732">Signal</keyword>
<dbReference type="EMBL" id="GQ303576">
    <property type="protein sequence ID" value="ADA77675.1"/>
    <property type="molecule type" value="mRNA"/>
</dbReference>
<reference evidence="2" key="1">
    <citation type="journal article" date="2009" name="Mamm. Genome">
        <title>The canine kallikrein-related peptidases 9 and 10: structural characterization and expression in mammary cancer.</title>
        <authorList>
            <person name="Angelopoulou K."/>
            <person name="Karagiannis G.S."/>
        </authorList>
    </citation>
    <scope>NUCLEOTIDE SEQUENCE</scope>
    <source>
        <tissue evidence="2">Mammary gland</tissue>
    </source>
</reference>
<evidence type="ECO:0000313" key="3">
    <source>
        <dbReference type="EMBL" id="ADA77676.1"/>
    </source>
</evidence>